<dbReference type="RefSeq" id="WP_084391612.1">
    <property type="nucleotide sequence ID" value="NZ_BMKF01000001.1"/>
</dbReference>
<sequence length="109" mass="11849">MAERDIEREEEVSRQRGYGEEFRKGKELENQSTSTAGYKDGAPVAAQAGADSDLVTNMQDERVPNAPNDGTDDDSSAEIEARAALKKKPDGHILEDAYSVPDPGVEPKQ</sequence>
<feature type="region of interest" description="Disordered" evidence="1">
    <location>
        <begin position="1"/>
        <end position="109"/>
    </location>
</feature>
<proteinExistence type="predicted"/>
<organism evidence="2 3">
    <name type="scientific">Henriciella pelagia</name>
    <dbReference type="NCBI Taxonomy" id="1977912"/>
    <lineage>
        <taxon>Bacteria</taxon>
        <taxon>Pseudomonadati</taxon>
        <taxon>Pseudomonadota</taxon>
        <taxon>Alphaproteobacteria</taxon>
        <taxon>Hyphomonadales</taxon>
        <taxon>Hyphomonadaceae</taxon>
        <taxon>Henriciella</taxon>
    </lineage>
</organism>
<comment type="caution">
    <text evidence="2">The sequence shown here is derived from an EMBL/GenBank/DDBJ whole genome shotgun (WGS) entry which is preliminary data.</text>
</comment>
<evidence type="ECO:0000313" key="3">
    <source>
        <dbReference type="Proteomes" id="UP000628854"/>
    </source>
</evidence>
<keyword evidence="3" id="KW-1185">Reference proteome</keyword>
<evidence type="ECO:0000256" key="1">
    <source>
        <dbReference type="SAM" id="MobiDB-lite"/>
    </source>
</evidence>
<name>A0ABQ1J9D0_9PROT</name>
<protein>
    <submittedName>
        <fullName evidence="2">Uncharacterized protein</fullName>
    </submittedName>
</protein>
<evidence type="ECO:0000313" key="2">
    <source>
        <dbReference type="EMBL" id="GGB63047.1"/>
    </source>
</evidence>
<reference evidence="3" key="1">
    <citation type="journal article" date="2019" name="Int. J. Syst. Evol. Microbiol.">
        <title>The Global Catalogue of Microorganisms (GCM) 10K type strain sequencing project: providing services to taxonomists for standard genome sequencing and annotation.</title>
        <authorList>
            <consortium name="The Broad Institute Genomics Platform"/>
            <consortium name="The Broad Institute Genome Sequencing Center for Infectious Disease"/>
            <person name="Wu L."/>
            <person name="Ma J."/>
        </authorList>
    </citation>
    <scope>NUCLEOTIDE SEQUENCE [LARGE SCALE GENOMIC DNA]</scope>
    <source>
        <strain evidence="3">CGMCC 1.15928</strain>
    </source>
</reference>
<dbReference type="Proteomes" id="UP000628854">
    <property type="component" value="Unassembled WGS sequence"/>
</dbReference>
<feature type="compositionally biased region" description="Basic and acidic residues" evidence="1">
    <location>
        <begin position="79"/>
        <end position="95"/>
    </location>
</feature>
<accession>A0ABQ1J9D0</accession>
<feature type="compositionally biased region" description="Basic and acidic residues" evidence="1">
    <location>
        <begin position="1"/>
        <end position="29"/>
    </location>
</feature>
<dbReference type="EMBL" id="BMKF01000001">
    <property type="protein sequence ID" value="GGB63047.1"/>
    <property type="molecule type" value="Genomic_DNA"/>
</dbReference>
<gene>
    <name evidence="2" type="ORF">GCM10011503_09670</name>
</gene>